<dbReference type="InterPro" id="IPR052678">
    <property type="entry name" value="OST-beta_subunit"/>
</dbReference>
<dbReference type="InterPro" id="IPR029387">
    <property type="entry name" value="OSTbeta"/>
</dbReference>
<reference evidence="2" key="2">
    <citation type="submission" date="2025-08" db="UniProtKB">
        <authorList>
            <consortium name="Ensembl"/>
        </authorList>
    </citation>
    <scope>IDENTIFICATION</scope>
    <source>
        <strain evidence="2">Hereford</strain>
    </source>
</reference>
<dbReference type="GO" id="GO:0005886">
    <property type="term" value="C:plasma membrane"/>
    <property type="evidence" value="ECO:0007669"/>
    <property type="project" value="InterPro"/>
</dbReference>
<accession>A0AAA9TY31</accession>
<keyword evidence="1" id="KW-1133">Transmembrane helix</keyword>
<dbReference type="GeneTree" id="ENSGT00390000010409"/>
<dbReference type="PANTHER" id="PTHR36129:SF1">
    <property type="entry name" value="ORGANIC SOLUTE TRANSPORTER SUBUNIT BETA"/>
    <property type="match status" value="1"/>
</dbReference>
<keyword evidence="1" id="KW-0472">Membrane</keyword>
<sequence length="119" mass="13125">MNYSEKLTGAPPMTEVPLELLEEMLWFFRVEDATPWNCSMFVLAALVAIISFILLGRNIQANSSHDLKPEKESSGRACKEDLTVTDNCSPHPQISPVPLAHMWGALGPHLSLGGPWAPR</sequence>
<dbReference type="GO" id="GO:0022857">
    <property type="term" value="F:transmembrane transporter activity"/>
    <property type="evidence" value="ECO:0007669"/>
    <property type="project" value="InterPro"/>
</dbReference>
<reference evidence="2" key="3">
    <citation type="submission" date="2025-09" db="UniProtKB">
        <authorList>
            <consortium name="Ensembl"/>
        </authorList>
    </citation>
    <scope>IDENTIFICATION</scope>
    <source>
        <strain evidence="2">Hereford</strain>
    </source>
</reference>
<dbReference type="Proteomes" id="UP000009136">
    <property type="component" value="Chromosome 10"/>
</dbReference>
<dbReference type="Pfam" id="PF15048">
    <property type="entry name" value="OSTbeta"/>
    <property type="match status" value="1"/>
</dbReference>
<keyword evidence="3" id="KW-1185">Reference proteome</keyword>
<proteinExistence type="predicted"/>
<evidence type="ECO:0000256" key="1">
    <source>
        <dbReference type="SAM" id="Phobius"/>
    </source>
</evidence>
<name>A0AAA9TY31_BOVIN</name>
<dbReference type="GO" id="GO:0046982">
    <property type="term" value="F:protein heterodimerization activity"/>
    <property type="evidence" value="ECO:0007669"/>
    <property type="project" value="InterPro"/>
</dbReference>
<evidence type="ECO:0000313" key="2">
    <source>
        <dbReference type="Ensembl" id="ENSBTAP00000102411.1"/>
    </source>
</evidence>
<gene>
    <name evidence="2" type="primary">SLC51B</name>
</gene>
<dbReference type="Ensembl" id="ENSBTAT00000104017.2">
    <property type="protein sequence ID" value="ENSBTAP00000102411.1"/>
    <property type="gene ID" value="ENSBTAG00000003737.6"/>
</dbReference>
<feature type="transmembrane region" description="Helical" evidence="1">
    <location>
        <begin position="34"/>
        <end position="55"/>
    </location>
</feature>
<protein>
    <submittedName>
        <fullName evidence="2">SLC51 subunit beta</fullName>
    </submittedName>
</protein>
<dbReference type="GO" id="GO:0015721">
    <property type="term" value="P:bile acid and bile salt transport"/>
    <property type="evidence" value="ECO:0007669"/>
    <property type="project" value="InterPro"/>
</dbReference>
<dbReference type="AlphaFoldDB" id="A0AAA9TY31"/>
<keyword evidence="1" id="KW-0812">Transmembrane</keyword>
<reference evidence="2" key="1">
    <citation type="submission" date="2018-03" db="EMBL/GenBank/DDBJ databases">
        <title>ARS-UCD1.2.</title>
        <authorList>
            <person name="Rosen B.D."/>
            <person name="Bickhart D.M."/>
            <person name="Koren S."/>
            <person name="Schnabel R.D."/>
            <person name="Hall R."/>
            <person name="Zimin A."/>
            <person name="Dreischer C."/>
            <person name="Schultheiss S."/>
            <person name="Schroeder S.G."/>
            <person name="Elsik C.G."/>
            <person name="Couldrey C."/>
            <person name="Liu G.E."/>
            <person name="Van Tassell C.P."/>
            <person name="Phillippy A.M."/>
            <person name="Smith T.P.L."/>
            <person name="Medrano J.F."/>
        </authorList>
    </citation>
    <scope>NUCLEOTIDE SEQUENCE [LARGE SCALE GENOMIC DNA]</scope>
    <source>
        <strain evidence="2">Hereford</strain>
    </source>
</reference>
<organism evidence="2 3">
    <name type="scientific">Bos taurus</name>
    <name type="common">Bovine</name>
    <dbReference type="NCBI Taxonomy" id="9913"/>
    <lineage>
        <taxon>Eukaryota</taxon>
        <taxon>Metazoa</taxon>
        <taxon>Chordata</taxon>
        <taxon>Craniata</taxon>
        <taxon>Vertebrata</taxon>
        <taxon>Euteleostomi</taxon>
        <taxon>Mammalia</taxon>
        <taxon>Eutheria</taxon>
        <taxon>Laurasiatheria</taxon>
        <taxon>Artiodactyla</taxon>
        <taxon>Ruminantia</taxon>
        <taxon>Pecora</taxon>
        <taxon>Bovidae</taxon>
        <taxon>Bovinae</taxon>
        <taxon>Bos</taxon>
    </lineage>
</organism>
<dbReference type="PANTHER" id="PTHR36129">
    <property type="entry name" value="ORGANIC SOLUTE TRANSPORTER SUBUNIT BETA-RELATED"/>
    <property type="match status" value="1"/>
</dbReference>
<evidence type="ECO:0000313" key="3">
    <source>
        <dbReference type="Proteomes" id="UP000009136"/>
    </source>
</evidence>